<dbReference type="AlphaFoldDB" id="A0A7W8ZHJ5"/>
<evidence type="ECO:0000313" key="2">
    <source>
        <dbReference type="Proteomes" id="UP000537204"/>
    </source>
</evidence>
<dbReference type="Proteomes" id="UP000537204">
    <property type="component" value="Unassembled WGS sequence"/>
</dbReference>
<dbReference type="RefSeq" id="WP_183877776.1">
    <property type="nucleotide sequence ID" value="NZ_JACHCE010000001.1"/>
</dbReference>
<proteinExistence type="predicted"/>
<gene>
    <name evidence="1" type="ORF">HDE68_000059</name>
</gene>
<dbReference type="Gene3D" id="2.130.10.10">
    <property type="entry name" value="YVTN repeat-like/Quinoprotein amine dehydrogenase"/>
    <property type="match status" value="1"/>
</dbReference>
<name>A0A7W8ZHJ5_9SPHI</name>
<protein>
    <submittedName>
        <fullName evidence="1">Uncharacterized protein</fullName>
    </submittedName>
</protein>
<organism evidence="1 2">
    <name type="scientific">Pedobacter cryoconitis</name>
    <dbReference type="NCBI Taxonomy" id="188932"/>
    <lineage>
        <taxon>Bacteria</taxon>
        <taxon>Pseudomonadati</taxon>
        <taxon>Bacteroidota</taxon>
        <taxon>Sphingobacteriia</taxon>
        <taxon>Sphingobacteriales</taxon>
        <taxon>Sphingobacteriaceae</taxon>
        <taxon>Pedobacter</taxon>
    </lineage>
</organism>
<dbReference type="InterPro" id="IPR015943">
    <property type="entry name" value="WD40/YVTN_repeat-like_dom_sf"/>
</dbReference>
<accession>A0A7W8ZHJ5</accession>
<reference evidence="1 2" key="1">
    <citation type="submission" date="2020-08" db="EMBL/GenBank/DDBJ databases">
        <title>Genomic Encyclopedia of Type Strains, Phase IV (KMG-V): Genome sequencing to study the core and pangenomes of soil and plant-associated prokaryotes.</title>
        <authorList>
            <person name="Whitman W."/>
        </authorList>
    </citation>
    <scope>NUCLEOTIDE SEQUENCE [LARGE SCALE GENOMIC DNA]</scope>
    <source>
        <strain evidence="1 2">S3M1</strain>
    </source>
</reference>
<dbReference type="EMBL" id="JACHCE010000001">
    <property type="protein sequence ID" value="MBB5634174.1"/>
    <property type="molecule type" value="Genomic_DNA"/>
</dbReference>
<dbReference type="SUPFAM" id="SSF63825">
    <property type="entry name" value="YWTD domain"/>
    <property type="match status" value="1"/>
</dbReference>
<evidence type="ECO:0000313" key="1">
    <source>
        <dbReference type="EMBL" id="MBB5634174.1"/>
    </source>
</evidence>
<sequence>MKNYYFLLLIPFFFLTNAKAAYLTKFAIQSQYLSNANSLNVNTNGTTPFAVNITIARDMKIYGYENIDWILTVVFQKSGEPDLVLSTPKVINGSDFSGGFMDFTTNATLPAGKSGGKIILKYSYIFYNTTGVPISNVRSIGESNSSYNASITPTPPPSSGFNLQNARLFMANPSGYNMRKADYVTGGQRNFAEQVWGNIQGMTSLNDYLYVVQADNLHKVDKDGNFILLGELGIWKGTEGIASSTNGYLYIVQNSRIHKVNPTTGEFSIIGNPEWANTDAIVAYNGYLFLAENGYLYKVNENTGTYIQLNDADWKGTEGMASGADGWIYIVQNGYLHKVDAETGTIQLLGGRDWPNTNNKGVAFFDNSVYILQNYSLHRVNKNTGTFTALGNREYSNSCHLTVL</sequence>
<comment type="caution">
    <text evidence="1">The sequence shown here is derived from an EMBL/GenBank/DDBJ whole genome shotgun (WGS) entry which is preliminary data.</text>
</comment>